<name>A0ABY3QYC3_9BRAD</name>
<keyword evidence="2" id="KW-1185">Reference proteome</keyword>
<evidence type="ECO:0000313" key="1">
    <source>
        <dbReference type="EMBL" id="UFW91023.1"/>
    </source>
</evidence>
<accession>A0ABY3QYC3</accession>
<dbReference type="RefSeq" id="WP_231145017.1">
    <property type="nucleotide sequence ID" value="NZ_CP088100.1"/>
</dbReference>
<sequence>MTLRSTHTFAELEISRAAWDEIAQKLRAAGYDHAFVDENTIDMHGIGLTPAAAPPNMVTTPEGQLLFRYPPRASVIDVYSADCKMTPSEIAQHFLGEQPARPIIPSIFDKAGR</sequence>
<dbReference type="Proteomes" id="UP001430990">
    <property type="component" value="Chromosome"/>
</dbReference>
<organism evidence="1 2">
    <name type="scientific">Bradyrhizobium barranii</name>
    <dbReference type="NCBI Taxonomy" id="2992140"/>
    <lineage>
        <taxon>Bacteria</taxon>
        <taxon>Pseudomonadati</taxon>
        <taxon>Pseudomonadota</taxon>
        <taxon>Alphaproteobacteria</taxon>
        <taxon>Hyphomicrobiales</taxon>
        <taxon>Nitrobacteraceae</taxon>
        <taxon>Bradyrhizobium</taxon>
    </lineage>
</organism>
<reference evidence="1" key="1">
    <citation type="submission" date="2021-11" db="EMBL/GenBank/DDBJ databases">
        <title>Australian commercial rhizobial inoculants.</title>
        <authorList>
            <person name="Kohlmeier M.G."/>
            <person name="O'Hara G.W."/>
            <person name="Colombi E."/>
            <person name="Ramsay J.P."/>
            <person name="Terpolilli J."/>
        </authorList>
    </citation>
    <scope>NUCLEOTIDE SEQUENCE</scope>
    <source>
        <strain evidence="1">CC829</strain>
    </source>
</reference>
<protein>
    <submittedName>
        <fullName evidence="1">Uncharacterized protein</fullName>
    </submittedName>
</protein>
<gene>
    <name evidence="1" type="ORF">BjapCC829_21780</name>
</gene>
<dbReference type="EMBL" id="CP088100">
    <property type="protein sequence ID" value="UFW91023.1"/>
    <property type="molecule type" value="Genomic_DNA"/>
</dbReference>
<proteinExistence type="predicted"/>
<evidence type="ECO:0000313" key="2">
    <source>
        <dbReference type="Proteomes" id="UP001430990"/>
    </source>
</evidence>